<dbReference type="PANTHER" id="PTHR31297:SF42">
    <property type="entry name" value="GLYCOSIDE HYDROLASE FAMILY 5 DOMAIN-CONTAINING PROTEIN"/>
    <property type="match status" value="1"/>
</dbReference>
<organism evidence="3 4">
    <name type="scientific">Clostridium felsineum</name>
    <dbReference type="NCBI Taxonomy" id="36839"/>
    <lineage>
        <taxon>Bacteria</taxon>
        <taxon>Bacillati</taxon>
        <taxon>Bacillota</taxon>
        <taxon>Clostridia</taxon>
        <taxon>Eubacteriales</taxon>
        <taxon>Clostridiaceae</taxon>
        <taxon>Clostridium</taxon>
    </lineage>
</organism>
<dbReference type="PROSITE" id="PS50022">
    <property type="entry name" value="FA58C_3"/>
    <property type="match status" value="1"/>
</dbReference>
<dbReference type="GO" id="GO:0009986">
    <property type="term" value="C:cell surface"/>
    <property type="evidence" value="ECO:0007669"/>
    <property type="project" value="TreeGrafter"/>
</dbReference>
<evidence type="ECO:0000313" key="4">
    <source>
        <dbReference type="Proteomes" id="UP000190951"/>
    </source>
</evidence>
<dbReference type="RefSeq" id="WP_077833358.1">
    <property type="nucleotide sequence ID" value="NZ_CP096983.1"/>
</dbReference>
<dbReference type="InterPro" id="IPR050386">
    <property type="entry name" value="Glycosyl_hydrolase_5"/>
</dbReference>
<reference evidence="3 4" key="1">
    <citation type="submission" date="2022-04" db="EMBL/GenBank/DDBJ databases">
        <title>Genome sequence of C. roseum typestrain.</title>
        <authorList>
            <person name="Poehlein A."/>
            <person name="Schoch T."/>
            <person name="Duerre P."/>
            <person name="Daniel R."/>
        </authorList>
    </citation>
    <scope>NUCLEOTIDE SEQUENCE [LARGE SCALE GENOMIC DNA]</scope>
    <source>
        <strain evidence="3 4">DSM 7320</strain>
    </source>
</reference>
<gene>
    <name evidence="3" type="ORF">CROST_017540</name>
</gene>
<dbReference type="Gene3D" id="3.20.20.80">
    <property type="entry name" value="Glycosidases"/>
    <property type="match status" value="1"/>
</dbReference>
<dbReference type="Pfam" id="PF00754">
    <property type="entry name" value="F5_F8_type_C"/>
    <property type="match status" value="1"/>
</dbReference>
<sequence>MKIQKVLSLITTVTLLVAGVSVSSPKTIKAAYTSNVVTKAINNSDFIKANGQDLRNNYGSGSIVNLHGTNLGSWNLMEGWMSPEGESALDRSSWVAYAGPTESGSSASYAIDNDTNSRWTTGTAQANGQWFKVDMGSVQYFDKITIDAGSSTGDSPATYLVQGSTDGVHWDNYANGTSNSQKIDISLDGNGRSARYLLVLQQGSKGNWWSISDFNVYVSDMYDTVGKLQGRFGTSGADSLLSTYENAWIQPSDLDNIKNMGLNMVRVPLYWETFLNRDGSWKSNAFTQLDNLVNQCSQRGIYVLLDLHGVPGCDDAWQSGGRLGHNDYFNNTTYQSWVTSIWQGIATHYNGNPDIAGYDLMNEPVSNNSNYTNSQMYNSLYNTVRAIDKDHLIVMEAFYGFYNIAAPSTYGWKNVMYETHPYQMDKWNDWHAQFNSMTDAINDLKTKKTDWNVPVYAGEFCWYSFNDLWEAWLSALDANGINWTNWAYKNRRASSDYQNGGNWGLYNNFTGETPDLNNDDYTTIASKWNTATTSNFTPNTALINVFKAQSVTPTQQSKIKALANNDFVSADKNVSNTIVGNRTVASDWESFIIYHNSDGTVSLLSMANNKFVSVDPNNSYKLIAEADGLNANEKFTLVDMGNGNVALKSVENNQYVSCDLNNGEVLYANRSTPSTWETFTISNK</sequence>
<proteinExistence type="predicted"/>
<dbReference type="InterPro" id="IPR017853">
    <property type="entry name" value="GH"/>
</dbReference>
<dbReference type="Gene3D" id="2.60.120.260">
    <property type="entry name" value="Galactose-binding domain-like"/>
    <property type="match status" value="1"/>
</dbReference>
<dbReference type="InterPro" id="IPR000421">
    <property type="entry name" value="FA58C"/>
</dbReference>
<dbReference type="SUPFAM" id="SSF51445">
    <property type="entry name" value="(Trans)glycosidases"/>
    <property type="match status" value="1"/>
</dbReference>
<evidence type="ECO:0000313" key="3">
    <source>
        <dbReference type="EMBL" id="URZ11038.1"/>
    </source>
</evidence>
<dbReference type="KEGG" id="crw:CROST_017540"/>
<dbReference type="GO" id="GO:0009251">
    <property type="term" value="P:glucan catabolic process"/>
    <property type="evidence" value="ECO:0007669"/>
    <property type="project" value="TreeGrafter"/>
</dbReference>
<name>A0A1S8MB19_9CLOT</name>
<dbReference type="Pfam" id="PF00150">
    <property type="entry name" value="Cellulase"/>
    <property type="match status" value="1"/>
</dbReference>
<dbReference type="CDD" id="cd00257">
    <property type="entry name" value="beta-trefoil_FSCN-like"/>
    <property type="match status" value="1"/>
</dbReference>
<dbReference type="GO" id="GO:0008422">
    <property type="term" value="F:beta-glucosidase activity"/>
    <property type="evidence" value="ECO:0007669"/>
    <property type="project" value="TreeGrafter"/>
</dbReference>
<keyword evidence="2" id="KW-0326">Glycosidase</keyword>
<keyword evidence="1" id="KW-0378">Hydrolase</keyword>
<dbReference type="EMBL" id="CP096983">
    <property type="protein sequence ID" value="URZ11038.1"/>
    <property type="molecule type" value="Genomic_DNA"/>
</dbReference>
<dbReference type="AlphaFoldDB" id="A0A1S8MB19"/>
<dbReference type="SUPFAM" id="SSF49785">
    <property type="entry name" value="Galactose-binding domain-like"/>
    <property type="match status" value="1"/>
</dbReference>
<dbReference type="GO" id="GO:0005576">
    <property type="term" value="C:extracellular region"/>
    <property type="evidence" value="ECO:0007669"/>
    <property type="project" value="TreeGrafter"/>
</dbReference>
<dbReference type="Gene3D" id="2.80.10.50">
    <property type="match status" value="1"/>
</dbReference>
<dbReference type="InterPro" id="IPR008999">
    <property type="entry name" value="Actin-crosslinking"/>
</dbReference>
<dbReference type="SUPFAM" id="SSF50405">
    <property type="entry name" value="Actin-crosslinking proteins"/>
    <property type="match status" value="1"/>
</dbReference>
<accession>A0A1S8MB19</accession>
<dbReference type="InterPro" id="IPR008979">
    <property type="entry name" value="Galactose-bd-like_sf"/>
</dbReference>
<evidence type="ECO:0000256" key="1">
    <source>
        <dbReference type="ARBA" id="ARBA00022801"/>
    </source>
</evidence>
<dbReference type="InterPro" id="IPR001547">
    <property type="entry name" value="Glyco_hydro_5"/>
</dbReference>
<evidence type="ECO:0000256" key="2">
    <source>
        <dbReference type="ARBA" id="ARBA00023295"/>
    </source>
</evidence>
<protein>
    <submittedName>
        <fullName evidence="3">Uncharacterized protein</fullName>
    </submittedName>
</protein>
<dbReference type="STRING" id="84029.CROST_33650"/>
<keyword evidence="4" id="KW-1185">Reference proteome</keyword>
<dbReference type="PANTHER" id="PTHR31297">
    <property type="entry name" value="GLUCAN ENDO-1,6-BETA-GLUCOSIDASE B"/>
    <property type="match status" value="1"/>
</dbReference>
<dbReference type="Proteomes" id="UP000190951">
    <property type="component" value="Chromosome"/>
</dbReference>